<evidence type="ECO:0000313" key="3">
    <source>
        <dbReference type="Proteomes" id="UP000011625"/>
    </source>
</evidence>
<evidence type="ECO:0000256" key="1">
    <source>
        <dbReference type="SAM" id="MobiDB-lite"/>
    </source>
</evidence>
<proteinExistence type="predicted"/>
<reference evidence="2 3" key="1">
    <citation type="journal article" date="2014" name="PLoS Genet.">
        <title>Phylogenetically driven sequencing of extremely halophilic archaea reveals strategies for static and dynamic osmo-response.</title>
        <authorList>
            <person name="Becker E.A."/>
            <person name="Seitzer P.M."/>
            <person name="Tritt A."/>
            <person name="Larsen D."/>
            <person name="Krusor M."/>
            <person name="Yao A.I."/>
            <person name="Wu D."/>
            <person name="Madern D."/>
            <person name="Eisen J.A."/>
            <person name="Darling A.E."/>
            <person name="Facciotti M.T."/>
        </authorList>
    </citation>
    <scope>NUCLEOTIDE SEQUENCE [LARGE SCALE GENOMIC DNA]</scope>
    <source>
        <strain evidence="2 3">DSM 8989</strain>
    </source>
</reference>
<organism evidence="2 3">
    <name type="scientific">Halococcus salifodinae DSM 8989</name>
    <dbReference type="NCBI Taxonomy" id="1227456"/>
    <lineage>
        <taxon>Archaea</taxon>
        <taxon>Methanobacteriati</taxon>
        <taxon>Methanobacteriota</taxon>
        <taxon>Stenosarchaea group</taxon>
        <taxon>Halobacteria</taxon>
        <taxon>Halobacteriales</taxon>
        <taxon>Halococcaceae</taxon>
        <taxon>Halococcus</taxon>
    </lineage>
</organism>
<keyword evidence="3" id="KW-1185">Reference proteome</keyword>
<gene>
    <name evidence="2" type="ORF">C450_05630</name>
</gene>
<protein>
    <submittedName>
        <fullName evidence="2">Uncharacterized protein</fullName>
    </submittedName>
</protein>
<dbReference type="OrthoDB" id="189973at2157"/>
<comment type="caution">
    <text evidence="2">The sequence shown here is derived from an EMBL/GenBank/DDBJ whole genome shotgun (WGS) entry which is preliminary data.</text>
</comment>
<sequence>MGAPDREPEVSDEAILTVFVRRDESDLHAREVAEDLPMERDDLNDRLDDLYERSLLDSEDVPGGTVWSIAPGVEDDLSPSDEATETSVEAQAASDTDLETSSRRTDARSTGVGMGEDESVGDSEESPTDLIAAIDLPGTPDQQEDRREALRAAYRYLREGATAQKEDITTEVFPDHPAGYETPDDGWWQQVVHPGLVALPDVEQQDDEWRFVGDEEDEERI</sequence>
<dbReference type="RefSeq" id="WP_005041108.1">
    <property type="nucleotide sequence ID" value="NZ_AOME01000027.1"/>
</dbReference>
<feature type="compositionally biased region" description="Acidic residues" evidence="1">
    <location>
        <begin position="73"/>
        <end position="84"/>
    </location>
</feature>
<accession>M0NAD6</accession>
<feature type="compositionally biased region" description="Acidic residues" evidence="1">
    <location>
        <begin position="115"/>
        <end position="126"/>
    </location>
</feature>
<dbReference type="STRING" id="1227456.C450_05630"/>
<dbReference type="AlphaFoldDB" id="M0NAD6"/>
<dbReference type="EMBL" id="AOME01000027">
    <property type="protein sequence ID" value="EMA54513.1"/>
    <property type="molecule type" value="Genomic_DNA"/>
</dbReference>
<name>M0NAD6_9EURY</name>
<dbReference type="Proteomes" id="UP000011625">
    <property type="component" value="Unassembled WGS sequence"/>
</dbReference>
<evidence type="ECO:0000313" key="2">
    <source>
        <dbReference type="EMBL" id="EMA54513.1"/>
    </source>
</evidence>
<dbReference type="PATRIC" id="fig|1227456.3.peg.1138"/>
<feature type="region of interest" description="Disordered" evidence="1">
    <location>
        <begin position="57"/>
        <end position="126"/>
    </location>
</feature>